<keyword evidence="3" id="KW-1185">Reference proteome</keyword>
<gene>
    <name evidence="2" type="ORF">SAMN06295933_2579</name>
</gene>
<dbReference type="AlphaFoldDB" id="A0A1X7E3W3"/>
<name>A0A1X7E3W3_9BACT</name>
<feature type="transmembrane region" description="Helical" evidence="1">
    <location>
        <begin position="16"/>
        <end position="34"/>
    </location>
</feature>
<evidence type="ECO:0000313" key="2">
    <source>
        <dbReference type="EMBL" id="SMF26678.1"/>
    </source>
</evidence>
<keyword evidence="1" id="KW-0812">Transmembrane</keyword>
<keyword evidence="1" id="KW-1133">Transmembrane helix</keyword>
<dbReference type="OrthoDB" id="5471470at2"/>
<dbReference type="EMBL" id="FWZU01000004">
    <property type="protein sequence ID" value="SMF26678.1"/>
    <property type="molecule type" value="Genomic_DNA"/>
</dbReference>
<evidence type="ECO:0000256" key="1">
    <source>
        <dbReference type="SAM" id="Phobius"/>
    </source>
</evidence>
<dbReference type="RefSeq" id="WP_085102846.1">
    <property type="nucleotide sequence ID" value="NZ_FWZU01000004.1"/>
</dbReference>
<sequence>MILNFAPQGKTRQEKFLRFLGMIAVFIIVGWAFWQNNERTLEKLQGRNAIWDQTKTLSDADRQYIKGFIRSMRSEFGVKTKIHILNDQITEVVPEQNEMLITLSPAYEQVSLKIPGLVAHALGKKFIDDLEHNHFTGKFKNDTWPVALQTALAMIWQKLISVDNSLPSEYEQQDILQNGEARGKVDVPEPPAITQ</sequence>
<keyword evidence="1" id="KW-0472">Membrane</keyword>
<proteinExistence type="predicted"/>
<evidence type="ECO:0008006" key="4">
    <source>
        <dbReference type="Google" id="ProtNLM"/>
    </source>
</evidence>
<reference evidence="3" key="1">
    <citation type="submission" date="2017-04" db="EMBL/GenBank/DDBJ databases">
        <authorList>
            <person name="Varghese N."/>
            <person name="Submissions S."/>
        </authorList>
    </citation>
    <scope>NUCLEOTIDE SEQUENCE [LARGE SCALE GENOMIC DNA]</scope>
    <source>
        <strain evidence="3">K3S</strain>
    </source>
</reference>
<accession>A0A1X7E3W3</accession>
<organism evidence="2 3">
    <name type="scientific">Desulfovibrio gilichinskyi</name>
    <dbReference type="NCBI Taxonomy" id="1519643"/>
    <lineage>
        <taxon>Bacteria</taxon>
        <taxon>Pseudomonadati</taxon>
        <taxon>Thermodesulfobacteriota</taxon>
        <taxon>Desulfovibrionia</taxon>
        <taxon>Desulfovibrionales</taxon>
        <taxon>Desulfovibrionaceae</taxon>
        <taxon>Desulfovibrio</taxon>
    </lineage>
</organism>
<evidence type="ECO:0000313" key="3">
    <source>
        <dbReference type="Proteomes" id="UP000192906"/>
    </source>
</evidence>
<protein>
    <recommendedName>
        <fullName evidence="4">TPM domain-containing protein</fullName>
    </recommendedName>
</protein>
<dbReference type="Proteomes" id="UP000192906">
    <property type="component" value="Unassembled WGS sequence"/>
</dbReference>
<dbReference type="STRING" id="1519643.SAMN06295933_2579"/>